<dbReference type="GeneID" id="54780287"/>
<organism evidence="1 2">
    <name type="scientific">Diutina rugosa</name>
    <name type="common">Yeast</name>
    <name type="synonym">Candida rugosa</name>
    <dbReference type="NCBI Taxonomy" id="5481"/>
    <lineage>
        <taxon>Eukaryota</taxon>
        <taxon>Fungi</taxon>
        <taxon>Dikarya</taxon>
        <taxon>Ascomycota</taxon>
        <taxon>Saccharomycotina</taxon>
        <taxon>Pichiomycetes</taxon>
        <taxon>Debaryomycetaceae</taxon>
        <taxon>Diutina</taxon>
    </lineage>
</organism>
<evidence type="ECO:0000313" key="1">
    <source>
        <dbReference type="EMBL" id="KAA8905206.1"/>
    </source>
</evidence>
<dbReference type="Proteomes" id="UP000449547">
    <property type="component" value="Unassembled WGS sequence"/>
</dbReference>
<sequence length="506" mass="57008">MLLSQIKIKPLVPRRLKRLCIDINNLYQKNPQHNLIKDIVECKRDPQHRATDSLQRWLLHTNFTHPTVRHLLYTSAHQLVLSGEVEYVRELFADKLSPQTSPHDTSVILAMNAGDVLLAASFAIELKLKDISVSPDVINTLLRVISVAIRADELAVAHAFAIMRIIDVYGPPNDVLANTLCQKLAASKPTVFFANALAIRYPTLSDRTLQALIKANIELGDHTSAMRWIKINTTNISVDIALDFLREFPRYTDSIVDLCDAKTLKHPDMQSFLLEHYAKTDQPGKYRRVVNTLEAPLPRGVLGALFRASLKQNDEKVADQCLQAIFANDKSINAREVGAIVAKLLLQDHRVEAASVLEQYPEIGRSKWGWARLAEYMADEPGSSIFHQATTVLRQLPDNDPARVLFTESMIQRFIKRDPKTAMAAYEAIVNYLDFPSKWQAGIVVFEFEKYGFSSSIVRAMSLPPATRRKVVDEIAEISAQHNTSSNPGWRQWVRVQNSLLGMITA</sequence>
<keyword evidence="2" id="KW-1185">Reference proteome</keyword>
<reference evidence="1 2" key="1">
    <citation type="submission" date="2019-07" db="EMBL/GenBank/DDBJ databases">
        <title>Genome assembly of two rare yeast pathogens: Diutina rugosa and Trichomonascus ciferrii.</title>
        <authorList>
            <person name="Mixao V."/>
            <person name="Saus E."/>
            <person name="Hansen A."/>
            <person name="Lass-Flor C."/>
            <person name="Gabaldon T."/>
        </authorList>
    </citation>
    <scope>NUCLEOTIDE SEQUENCE [LARGE SCALE GENOMIC DNA]</scope>
    <source>
        <strain evidence="1 2">CBS 613</strain>
    </source>
</reference>
<dbReference type="RefSeq" id="XP_034013592.1">
    <property type="nucleotide sequence ID" value="XM_034154199.1"/>
</dbReference>
<evidence type="ECO:0000313" key="2">
    <source>
        <dbReference type="Proteomes" id="UP000449547"/>
    </source>
</evidence>
<proteinExistence type="predicted"/>
<accession>A0A642UTA9</accession>
<dbReference type="AlphaFoldDB" id="A0A642UTA9"/>
<dbReference type="EMBL" id="SWFT01000050">
    <property type="protein sequence ID" value="KAA8905206.1"/>
    <property type="molecule type" value="Genomic_DNA"/>
</dbReference>
<gene>
    <name evidence="1" type="ORF">DIURU_001634</name>
</gene>
<dbReference type="VEuPathDB" id="FungiDB:DIURU_001634"/>
<comment type="caution">
    <text evidence="1">The sequence shown here is derived from an EMBL/GenBank/DDBJ whole genome shotgun (WGS) entry which is preliminary data.</text>
</comment>
<protein>
    <submittedName>
        <fullName evidence="1">Uncharacterized protein</fullName>
    </submittedName>
</protein>
<name>A0A642UTA9_DIURU</name>